<reference evidence="9" key="1">
    <citation type="submission" date="2016-10" db="EMBL/GenBank/DDBJ databases">
        <authorList>
            <person name="Varghese N."/>
            <person name="Submissions S."/>
        </authorList>
    </citation>
    <scope>NUCLEOTIDE SEQUENCE [LARGE SCALE GENOMIC DNA]</scope>
    <source>
        <strain evidence="9">CGMCC 1.8946</strain>
    </source>
</reference>
<name>A0A1G4TTX8_9BACL</name>
<dbReference type="OrthoDB" id="9806179at2"/>
<dbReference type="Gene3D" id="3.50.50.60">
    <property type="entry name" value="FAD/NAD(P)-binding domain"/>
    <property type="match status" value="2"/>
</dbReference>
<dbReference type="InterPro" id="IPR022890">
    <property type="entry name" value="Fd--NADP_Rdtase_type_2"/>
</dbReference>
<dbReference type="EMBL" id="FMTT01000068">
    <property type="protein sequence ID" value="SCW84872.1"/>
    <property type="molecule type" value="Genomic_DNA"/>
</dbReference>
<evidence type="ECO:0000256" key="6">
    <source>
        <dbReference type="HAMAP-Rule" id="MF_01685"/>
    </source>
</evidence>
<keyword evidence="9" id="KW-1185">Reference proteome</keyword>
<comment type="similarity">
    <text evidence="6">Belongs to the ferredoxin--NADP reductase type 2 family.</text>
</comment>
<evidence type="ECO:0000313" key="8">
    <source>
        <dbReference type="EMBL" id="SCW84872.1"/>
    </source>
</evidence>
<feature type="binding site" evidence="6">
    <location>
        <position position="290"/>
    </location>
    <ligand>
        <name>FAD</name>
        <dbReference type="ChEBI" id="CHEBI:57692"/>
    </ligand>
</feature>
<comment type="catalytic activity">
    <reaction evidence="6">
        <text>2 reduced [2Fe-2S]-[ferredoxin] + NADP(+) + H(+) = 2 oxidized [2Fe-2S]-[ferredoxin] + NADPH</text>
        <dbReference type="Rhea" id="RHEA:20125"/>
        <dbReference type="Rhea" id="RHEA-COMP:10000"/>
        <dbReference type="Rhea" id="RHEA-COMP:10001"/>
        <dbReference type="ChEBI" id="CHEBI:15378"/>
        <dbReference type="ChEBI" id="CHEBI:33737"/>
        <dbReference type="ChEBI" id="CHEBI:33738"/>
        <dbReference type="ChEBI" id="CHEBI:57783"/>
        <dbReference type="ChEBI" id="CHEBI:58349"/>
        <dbReference type="EC" id="1.18.1.2"/>
    </reaction>
</comment>
<dbReference type="RefSeq" id="WP_090676808.1">
    <property type="nucleotide sequence ID" value="NZ_FMTT01000068.1"/>
</dbReference>
<dbReference type="HAMAP" id="MF_01685">
    <property type="entry name" value="FENR2"/>
    <property type="match status" value="1"/>
</dbReference>
<evidence type="ECO:0000256" key="5">
    <source>
        <dbReference type="ARBA" id="ARBA00023002"/>
    </source>
</evidence>
<feature type="domain" description="FAD/NAD(P)-binding" evidence="7">
    <location>
        <begin position="7"/>
        <end position="314"/>
    </location>
</feature>
<feature type="binding site" evidence="6">
    <location>
        <position position="48"/>
    </location>
    <ligand>
        <name>FAD</name>
        <dbReference type="ChEBI" id="CHEBI:57692"/>
    </ligand>
</feature>
<dbReference type="InterPro" id="IPR050097">
    <property type="entry name" value="Ferredoxin-NADP_redctase_2"/>
</dbReference>
<feature type="binding site" evidence="6">
    <location>
        <position position="331"/>
    </location>
    <ligand>
        <name>FAD</name>
        <dbReference type="ChEBI" id="CHEBI:57692"/>
    </ligand>
</feature>
<sequence>MKNEELFDVTIIGGGPAGLFASFYSGLREMKTKLIEYQPRLGGKVHVYPEKMIWDVGGLTPTLGEKLIEQLVQQGLTFDPAVVLNQKVERIERGENGVFVLHTSAGEQHYTKTVILAIGGGILEPQRIDLEGAEKFEVSNLSYTVKSLRRFKDKTVIISGGGNSAVDWANELKPIAKQVYLTYRKDTLSGHEAQVKQLLNSSAKCFLNTTITKLIAASSQEKIERVELTNHETGEVQELNIDEVIINHGYERDRSLLENSQVKLEMANEYFLAGQTNSATSEPGIFAAGDIISYEGKVHLIAGAFHDAANAVNQAKLYIQPEAKASGMVSSHNDIFQSRNRELIKQLLNTPTT</sequence>
<evidence type="ECO:0000256" key="2">
    <source>
        <dbReference type="ARBA" id="ARBA00022630"/>
    </source>
</evidence>
<comment type="caution">
    <text evidence="6">Lacks conserved residue(s) required for the propagation of feature annotation.</text>
</comment>
<evidence type="ECO:0000259" key="7">
    <source>
        <dbReference type="Pfam" id="PF07992"/>
    </source>
</evidence>
<dbReference type="STRING" id="624147.SAMN04487970_10682"/>
<comment type="cofactor">
    <cofactor evidence="6">
        <name>FAD</name>
        <dbReference type="ChEBI" id="CHEBI:57692"/>
    </cofactor>
    <text evidence="6">Binds 1 FAD per subunit.</text>
</comment>
<feature type="binding site" evidence="6">
    <location>
        <position position="88"/>
    </location>
    <ligand>
        <name>FAD</name>
        <dbReference type="ChEBI" id="CHEBI:57692"/>
    </ligand>
</feature>
<dbReference type="InterPro" id="IPR023753">
    <property type="entry name" value="FAD/NAD-binding_dom"/>
</dbReference>
<dbReference type="PANTHER" id="PTHR48105">
    <property type="entry name" value="THIOREDOXIN REDUCTASE 1-RELATED-RELATED"/>
    <property type="match status" value="1"/>
</dbReference>
<keyword evidence="3 6" id="KW-0274">FAD</keyword>
<dbReference type="GO" id="GO:0004324">
    <property type="term" value="F:ferredoxin-NADP+ reductase activity"/>
    <property type="evidence" value="ECO:0007669"/>
    <property type="project" value="UniProtKB-UniRule"/>
</dbReference>
<gene>
    <name evidence="8" type="ORF">SAMN04487970_10682</name>
</gene>
<feature type="binding site" evidence="6">
    <location>
        <position position="36"/>
    </location>
    <ligand>
        <name>FAD</name>
        <dbReference type="ChEBI" id="CHEBI:57692"/>
    </ligand>
</feature>
<dbReference type="EC" id="1.18.1.2" evidence="6"/>
<protein>
    <recommendedName>
        <fullName evidence="6">Ferredoxin--NADP reductase</fullName>
        <shortName evidence="6">FNR</shortName>
        <shortName evidence="6">Fd-NADP(+) reductase</shortName>
        <ecNumber evidence="6">1.18.1.2</ecNumber>
    </recommendedName>
</protein>
<feature type="binding site" evidence="6">
    <location>
        <position position="44"/>
    </location>
    <ligand>
        <name>FAD</name>
        <dbReference type="ChEBI" id="CHEBI:57692"/>
    </ligand>
</feature>
<dbReference type="PRINTS" id="PR00469">
    <property type="entry name" value="PNDRDTASEII"/>
</dbReference>
<dbReference type="GO" id="GO:0050661">
    <property type="term" value="F:NADP binding"/>
    <property type="evidence" value="ECO:0007669"/>
    <property type="project" value="UniProtKB-UniRule"/>
</dbReference>
<dbReference type="Proteomes" id="UP000198601">
    <property type="component" value="Unassembled WGS sequence"/>
</dbReference>
<dbReference type="AlphaFoldDB" id="A0A1G4TTX8"/>
<keyword evidence="5 6" id="KW-0560">Oxidoreductase</keyword>
<comment type="subunit">
    <text evidence="1 6">Homodimer.</text>
</comment>
<dbReference type="Pfam" id="PF07992">
    <property type="entry name" value="Pyr_redox_2"/>
    <property type="match status" value="1"/>
</dbReference>
<dbReference type="PRINTS" id="PR00368">
    <property type="entry name" value="FADPNR"/>
</dbReference>
<dbReference type="InterPro" id="IPR036188">
    <property type="entry name" value="FAD/NAD-bd_sf"/>
</dbReference>
<evidence type="ECO:0000256" key="1">
    <source>
        <dbReference type="ARBA" id="ARBA00011738"/>
    </source>
</evidence>
<keyword evidence="4 6" id="KW-0521">NADP</keyword>
<evidence type="ECO:0000256" key="4">
    <source>
        <dbReference type="ARBA" id="ARBA00022857"/>
    </source>
</evidence>
<evidence type="ECO:0000313" key="9">
    <source>
        <dbReference type="Proteomes" id="UP000198601"/>
    </source>
</evidence>
<proteinExistence type="inferred from homology"/>
<keyword evidence="2 6" id="KW-0285">Flavoprotein</keyword>
<dbReference type="SUPFAM" id="SSF51905">
    <property type="entry name" value="FAD/NAD(P)-binding domain"/>
    <property type="match status" value="1"/>
</dbReference>
<feature type="binding site" evidence="6">
    <location>
        <position position="123"/>
    </location>
    <ligand>
        <name>FAD</name>
        <dbReference type="ChEBI" id="CHEBI:57692"/>
    </ligand>
</feature>
<evidence type="ECO:0000256" key="3">
    <source>
        <dbReference type="ARBA" id="ARBA00022827"/>
    </source>
</evidence>
<dbReference type="GO" id="GO:0050660">
    <property type="term" value="F:flavin adenine dinucleotide binding"/>
    <property type="evidence" value="ECO:0007669"/>
    <property type="project" value="UniProtKB-UniRule"/>
</dbReference>
<accession>A0A1G4TTX8</accession>
<organism evidence="8 9">
    <name type="scientific">Paenibacillus tianmuensis</name>
    <dbReference type="NCBI Taxonomy" id="624147"/>
    <lineage>
        <taxon>Bacteria</taxon>
        <taxon>Bacillati</taxon>
        <taxon>Bacillota</taxon>
        <taxon>Bacilli</taxon>
        <taxon>Bacillales</taxon>
        <taxon>Paenibacillaceae</taxon>
        <taxon>Paenibacillus</taxon>
    </lineage>
</organism>